<keyword evidence="17" id="KW-0472">Membrane</keyword>
<evidence type="ECO:0000256" key="8">
    <source>
        <dbReference type="ARBA" id="ARBA00022679"/>
    </source>
</evidence>
<dbReference type="InterPro" id="IPR011712">
    <property type="entry name" value="Sig_transdc_His_kin_sub3_dim/P"/>
</dbReference>
<dbReference type="GO" id="GO:0005737">
    <property type="term" value="C:cytoplasm"/>
    <property type="evidence" value="ECO:0007669"/>
    <property type="project" value="UniProtKB-SubCell"/>
</dbReference>
<dbReference type="Pfam" id="PF07730">
    <property type="entry name" value="HisKA_3"/>
    <property type="match status" value="1"/>
</dbReference>
<evidence type="ECO:0000256" key="1">
    <source>
        <dbReference type="ARBA" id="ARBA00000085"/>
    </source>
</evidence>
<dbReference type="AlphaFoldDB" id="A0A2S1SEV5"/>
<comment type="catalytic activity">
    <reaction evidence="1">
        <text>ATP + protein L-histidine = ADP + protein N-phospho-L-histidine.</text>
        <dbReference type="EC" id="2.7.13.3"/>
    </reaction>
</comment>
<feature type="domain" description="Histidine kinase" evidence="19">
    <location>
        <begin position="587"/>
        <end position="674"/>
    </location>
</feature>
<evidence type="ECO:0000256" key="18">
    <source>
        <dbReference type="SAM" id="SignalP"/>
    </source>
</evidence>
<name>A0A2S1SEV5_9FLAO</name>
<evidence type="ECO:0000256" key="11">
    <source>
        <dbReference type="ARBA" id="ARBA00023004"/>
    </source>
</evidence>
<keyword evidence="18" id="KW-0732">Signal</keyword>
<evidence type="ECO:0000256" key="5">
    <source>
        <dbReference type="ARBA" id="ARBA00017322"/>
    </source>
</evidence>
<dbReference type="InterPro" id="IPR003594">
    <property type="entry name" value="HATPase_dom"/>
</dbReference>
<evidence type="ECO:0000256" key="15">
    <source>
        <dbReference type="ARBA" id="ARBA00030800"/>
    </source>
</evidence>
<keyword evidence="12" id="KW-0902">Two-component regulatory system</keyword>
<dbReference type="PROSITE" id="PS51257">
    <property type="entry name" value="PROKAR_LIPOPROTEIN"/>
    <property type="match status" value="1"/>
</dbReference>
<dbReference type="Gene3D" id="3.30.565.10">
    <property type="entry name" value="Histidine kinase-like ATPase, C-terminal domain"/>
    <property type="match status" value="1"/>
</dbReference>
<organism evidence="20 21">
    <name type="scientific">Flavobacterium pallidum</name>
    <dbReference type="NCBI Taxonomy" id="2172098"/>
    <lineage>
        <taxon>Bacteria</taxon>
        <taxon>Pseudomonadati</taxon>
        <taxon>Bacteroidota</taxon>
        <taxon>Flavobacteriia</taxon>
        <taxon>Flavobacteriales</taxon>
        <taxon>Flavobacteriaceae</taxon>
        <taxon>Flavobacterium</taxon>
    </lineage>
</organism>
<evidence type="ECO:0000256" key="14">
    <source>
        <dbReference type="ARBA" id="ARBA00024827"/>
    </source>
</evidence>
<evidence type="ECO:0000256" key="13">
    <source>
        <dbReference type="ARBA" id="ARBA00023014"/>
    </source>
</evidence>
<dbReference type="Pfam" id="PF13181">
    <property type="entry name" value="TPR_8"/>
    <property type="match status" value="2"/>
</dbReference>
<feature type="signal peptide" evidence="18">
    <location>
        <begin position="1"/>
        <end position="22"/>
    </location>
</feature>
<keyword evidence="17" id="KW-0812">Transmembrane</keyword>
<evidence type="ECO:0000313" key="21">
    <source>
        <dbReference type="Proteomes" id="UP000244937"/>
    </source>
</evidence>
<dbReference type="SMART" id="SM00387">
    <property type="entry name" value="HATPase_c"/>
    <property type="match status" value="1"/>
</dbReference>
<comment type="cofactor">
    <cofactor evidence="2">
        <name>[4Fe-4S] cluster</name>
        <dbReference type="ChEBI" id="CHEBI:49883"/>
    </cofactor>
</comment>
<evidence type="ECO:0000256" key="6">
    <source>
        <dbReference type="ARBA" id="ARBA00022485"/>
    </source>
</evidence>
<dbReference type="GO" id="GO:0016020">
    <property type="term" value="C:membrane"/>
    <property type="evidence" value="ECO:0007669"/>
    <property type="project" value="InterPro"/>
</dbReference>
<evidence type="ECO:0000256" key="10">
    <source>
        <dbReference type="ARBA" id="ARBA00022777"/>
    </source>
</evidence>
<dbReference type="EMBL" id="CP029187">
    <property type="protein sequence ID" value="AWI24928.1"/>
    <property type="molecule type" value="Genomic_DNA"/>
</dbReference>
<accession>A0A2S1SEV5</accession>
<feature type="repeat" description="TPR" evidence="16">
    <location>
        <begin position="192"/>
        <end position="225"/>
    </location>
</feature>
<evidence type="ECO:0000256" key="3">
    <source>
        <dbReference type="ARBA" id="ARBA00004496"/>
    </source>
</evidence>
<dbReference type="InterPro" id="IPR036890">
    <property type="entry name" value="HATPase_C_sf"/>
</dbReference>
<dbReference type="SMART" id="SM00028">
    <property type="entry name" value="TPR"/>
    <property type="match status" value="2"/>
</dbReference>
<evidence type="ECO:0000256" key="16">
    <source>
        <dbReference type="PROSITE-ProRule" id="PRU00339"/>
    </source>
</evidence>
<dbReference type="PANTHER" id="PTHR24421">
    <property type="entry name" value="NITRATE/NITRITE SENSOR PROTEIN NARX-RELATED"/>
    <property type="match status" value="1"/>
</dbReference>
<comment type="function">
    <text evidence="14">Member of the two-component regulatory system NreB/NreC involved in the control of dissimilatory nitrate/nitrite reduction in response to oxygen. NreB functions as a direct oxygen sensor histidine kinase which is autophosphorylated, in the absence of oxygen, probably at the conserved histidine residue, and transfers its phosphate group probably to a conserved aspartate residue of NreC. NreB/NreC activates the expression of the nitrate (narGHJI) and nitrite (nir) reductase operons, as well as the putative nitrate transporter gene narT.</text>
</comment>
<protein>
    <recommendedName>
        <fullName evidence="5">Oxygen sensor histidine kinase NreB</fullName>
        <ecNumber evidence="4">2.7.13.3</ecNumber>
    </recommendedName>
    <alternativeName>
        <fullName evidence="15">Nitrogen regulation protein B</fullName>
    </alternativeName>
</protein>
<evidence type="ECO:0000256" key="7">
    <source>
        <dbReference type="ARBA" id="ARBA00022490"/>
    </source>
</evidence>
<evidence type="ECO:0000259" key="19">
    <source>
        <dbReference type="PROSITE" id="PS50109"/>
    </source>
</evidence>
<dbReference type="InterPro" id="IPR011990">
    <property type="entry name" value="TPR-like_helical_dom_sf"/>
</dbReference>
<feature type="chain" id="PRO_5015782174" description="Oxygen sensor histidine kinase NreB" evidence="18">
    <location>
        <begin position="23"/>
        <end position="676"/>
    </location>
</feature>
<dbReference type="SUPFAM" id="SSF48452">
    <property type="entry name" value="TPR-like"/>
    <property type="match status" value="1"/>
</dbReference>
<dbReference type="EC" id="2.7.13.3" evidence="4"/>
<dbReference type="SUPFAM" id="SSF55874">
    <property type="entry name" value="ATPase domain of HSP90 chaperone/DNA topoisomerase II/histidine kinase"/>
    <property type="match status" value="1"/>
</dbReference>
<dbReference type="GO" id="GO:0046983">
    <property type="term" value="F:protein dimerization activity"/>
    <property type="evidence" value="ECO:0007669"/>
    <property type="project" value="InterPro"/>
</dbReference>
<evidence type="ECO:0000256" key="4">
    <source>
        <dbReference type="ARBA" id="ARBA00012438"/>
    </source>
</evidence>
<keyword evidence="13" id="KW-0411">Iron-sulfur</keyword>
<sequence length="676" mass="78075">MSYFRYLLIVLLLLLACSCQQKKLPKQTALADSLDRWFKIANNDSVAVATRKFYTDKAFAVVSKYPNNLESRTYYFKIAARYYNINALENYKIVTKRIIYNSKIKNDTTNIAEGYSFLGDYFNRKLAFDSAYINYDKSESFYIMSQDYSNAAKNIIYQARVQFIEKDYVGSEKSLFGALKFLKKTHHKELTYDAFNMLGVIYAELNEYHKSLEYHNRALKLLEDRIAFPKKEIYISSSLNNIGLVYQNKGDHKTAISYFKKALAYKDLFKVDCWTYALLINNLGYSELKMGKFNQLPKLFYMSLQISDSLGLVTSKISSKLHLSEYYALMNDSLKAYEFGFEALTDSKQNKLSKQILLSLKQMSIIDYKNKVSYFEDYIQISDSLQLAERQIRNNLGRVEYETDELATEKATLLNQRKTIIYIALTIILIAILISIIRIQSSKNRELRLVQQKQHANEEIYRLMLDQQQQRDEGRRQEKKRIARELHDGVMGQLTAIRLNLFALSRKHDPETIQNALGHIDKIQDVEKEIRGIAYDLTATIDEGTDYMEVITNIFSGLEQHSSIRFSMQVKGETDWNKVSVEVKIALCRMLQEALQNIIKYAQAENVSLTTRGEQHRLFITVQDDGVGFDLKKVRKGLGLRNMQERAREIGGSITITTAPGNGTSLEFTLPLQGNL</sequence>
<proteinExistence type="predicted"/>
<dbReference type="KEGG" id="fpal:HYN49_02905"/>
<keyword evidence="21" id="KW-1185">Reference proteome</keyword>
<dbReference type="PRINTS" id="PR00344">
    <property type="entry name" value="BCTRLSENSOR"/>
</dbReference>
<keyword evidence="7" id="KW-0963">Cytoplasm</keyword>
<evidence type="ECO:0000256" key="2">
    <source>
        <dbReference type="ARBA" id="ARBA00001966"/>
    </source>
</evidence>
<keyword evidence="10" id="KW-0418">Kinase</keyword>
<dbReference type="Proteomes" id="UP000244937">
    <property type="component" value="Chromosome"/>
</dbReference>
<keyword evidence="9" id="KW-0479">Metal-binding</keyword>
<evidence type="ECO:0000256" key="12">
    <source>
        <dbReference type="ARBA" id="ARBA00023012"/>
    </source>
</evidence>
<dbReference type="InterPro" id="IPR004358">
    <property type="entry name" value="Sig_transdc_His_kin-like_C"/>
</dbReference>
<keyword evidence="8" id="KW-0808">Transferase</keyword>
<evidence type="ECO:0000313" key="20">
    <source>
        <dbReference type="EMBL" id="AWI24928.1"/>
    </source>
</evidence>
<gene>
    <name evidence="20" type="ORF">HYN49_02905</name>
</gene>
<keyword evidence="6" id="KW-0004">4Fe-4S</keyword>
<dbReference type="InterPro" id="IPR050482">
    <property type="entry name" value="Sensor_HK_TwoCompSys"/>
</dbReference>
<keyword evidence="16" id="KW-0802">TPR repeat</keyword>
<dbReference type="InterPro" id="IPR019734">
    <property type="entry name" value="TPR_rpt"/>
</dbReference>
<dbReference type="Gene3D" id="1.25.40.10">
    <property type="entry name" value="Tetratricopeptide repeat domain"/>
    <property type="match status" value="2"/>
</dbReference>
<reference evidence="20 21" key="1">
    <citation type="submission" date="2018-05" db="EMBL/GenBank/DDBJ databases">
        <title>Genome sequencing of Flavobacterium sp. HYN0049.</title>
        <authorList>
            <person name="Yi H."/>
            <person name="Baek C."/>
        </authorList>
    </citation>
    <scope>NUCLEOTIDE SEQUENCE [LARGE SCALE GENOMIC DNA]</scope>
    <source>
        <strain evidence="20 21">HYN0049</strain>
    </source>
</reference>
<dbReference type="GO" id="GO:0000155">
    <property type="term" value="F:phosphorelay sensor kinase activity"/>
    <property type="evidence" value="ECO:0007669"/>
    <property type="project" value="InterPro"/>
</dbReference>
<keyword evidence="17" id="KW-1133">Transmembrane helix</keyword>
<feature type="repeat" description="TPR" evidence="16">
    <location>
        <begin position="236"/>
        <end position="269"/>
    </location>
</feature>
<evidence type="ECO:0000256" key="17">
    <source>
        <dbReference type="SAM" id="Phobius"/>
    </source>
</evidence>
<dbReference type="GO" id="GO:0051539">
    <property type="term" value="F:4 iron, 4 sulfur cluster binding"/>
    <property type="evidence" value="ECO:0007669"/>
    <property type="project" value="UniProtKB-KW"/>
</dbReference>
<dbReference type="CDD" id="cd16917">
    <property type="entry name" value="HATPase_UhpB-NarQ-NarX-like"/>
    <property type="match status" value="1"/>
</dbReference>
<dbReference type="PROSITE" id="PS50109">
    <property type="entry name" value="HIS_KIN"/>
    <property type="match status" value="1"/>
</dbReference>
<dbReference type="GO" id="GO:0046872">
    <property type="term" value="F:metal ion binding"/>
    <property type="evidence" value="ECO:0007669"/>
    <property type="project" value="UniProtKB-KW"/>
</dbReference>
<keyword evidence="11" id="KW-0408">Iron</keyword>
<dbReference type="RefSeq" id="WP_108902724.1">
    <property type="nucleotide sequence ID" value="NZ_CP029187.1"/>
</dbReference>
<feature type="transmembrane region" description="Helical" evidence="17">
    <location>
        <begin position="420"/>
        <end position="439"/>
    </location>
</feature>
<comment type="subcellular location">
    <subcellularLocation>
        <location evidence="3">Cytoplasm</location>
    </subcellularLocation>
</comment>
<dbReference type="OrthoDB" id="977000at2"/>
<evidence type="ECO:0000256" key="9">
    <source>
        <dbReference type="ARBA" id="ARBA00022723"/>
    </source>
</evidence>
<dbReference type="Gene3D" id="1.20.5.1930">
    <property type="match status" value="1"/>
</dbReference>
<dbReference type="InterPro" id="IPR005467">
    <property type="entry name" value="His_kinase_dom"/>
</dbReference>
<dbReference type="PROSITE" id="PS50005">
    <property type="entry name" value="TPR"/>
    <property type="match status" value="2"/>
</dbReference>
<dbReference type="Pfam" id="PF02518">
    <property type="entry name" value="HATPase_c"/>
    <property type="match status" value="1"/>
</dbReference>